<keyword evidence="10" id="KW-1185">Reference proteome</keyword>
<dbReference type="PANTHER" id="PTHR11096:SF0">
    <property type="entry name" value="RNA 3'-TERMINAL PHOSPHATE CYCLASE"/>
    <property type="match status" value="1"/>
</dbReference>
<dbReference type="EC" id="6.5.1.4" evidence="5 6"/>
<dbReference type="NCBIfam" id="TIGR03399">
    <property type="entry name" value="RNA_3prim_cycl"/>
    <property type="match status" value="1"/>
</dbReference>
<dbReference type="Gene3D" id="3.65.10.20">
    <property type="entry name" value="RNA 3'-terminal phosphate cyclase domain"/>
    <property type="match status" value="1"/>
</dbReference>
<evidence type="ECO:0000256" key="5">
    <source>
        <dbReference type="HAMAP-Rule" id="MF_00200"/>
    </source>
</evidence>
<reference evidence="9 10" key="1">
    <citation type="submission" date="2016-10" db="EMBL/GenBank/DDBJ databases">
        <authorList>
            <person name="de Groot N.N."/>
        </authorList>
    </citation>
    <scope>NUCLEOTIDE SEQUENCE [LARGE SCALE GENOMIC DNA]</scope>
    <source>
        <strain evidence="10">EB21,IBRC-M 10013,KCTC 4048</strain>
    </source>
</reference>
<dbReference type="SUPFAM" id="SSF52913">
    <property type="entry name" value="RNA 3'-terminal phosphate cyclase, RPTC, insert domain"/>
    <property type="match status" value="1"/>
</dbReference>
<dbReference type="HAMAP" id="MF_00200">
    <property type="entry name" value="RTC"/>
    <property type="match status" value="1"/>
</dbReference>
<dbReference type="InterPro" id="IPR013792">
    <property type="entry name" value="RNA3'P_cycl/enolpyr_Trfase_a/b"/>
</dbReference>
<comment type="function">
    <text evidence="5">Catalyzes the conversion of 3'-phosphate to a 2',3'-cyclic phosphodiester at the end of RNA. The mechanism of action of the enzyme occurs in 3 steps: (A) adenylation of the enzyme by ATP; (B) transfer of adenylate to an RNA-N3'P to produce RNA-N3'PP5'A; (C) and attack of the adjacent 2'-hydroxyl on the 3'-phosphorus in the diester linkage to produce the cyclic end product. The biological role of this enzyme is unknown but it is likely to function in some aspects of cellular RNA processing.</text>
</comment>
<gene>
    <name evidence="5" type="primary">rtcA</name>
    <name evidence="9" type="ORF">SAMN05192554_11155</name>
</gene>
<evidence type="ECO:0000256" key="3">
    <source>
        <dbReference type="ARBA" id="ARBA00022598"/>
    </source>
</evidence>
<dbReference type="PANTHER" id="PTHR11096">
    <property type="entry name" value="RNA 3' TERMINAL PHOSPHATE CYCLASE"/>
    <property type="match status" value="1"/>
</dbReference>
<feature type="domain" description="RNA 3'-terminal phosphate cyclase" evidence="7">
    <location>
        <begin position="8"/>
        <end position="319"/>
    </location>
</feature>
<evidence type="ECO:0000259" key="7">
    <source>
        <dbReference type="Pfam" id="PF01137"/>
    </source>
</evidence>
<evidence type="ECO:0000256" key="4">
    <source>
        <dbReference type="ARBA" id="ARBA00022741"/>
    </source>
</evidence>
<accession>A0A1G9XPH4</accession>
<dbReference type="InterPro" id="IPR017770">
    <property type="entry name" value="RNA3'_term_phos_cyc_type_1"/>
</dbReference>
<dbReference type="RefSeq" id="WP_089733841.1">
    <property type="nucleotide sequence ID" value="NZ_FNIA01000011.1"/>
</dbReference>
<feature type="active site" description="Tele-AMP-histidine intermediate" evidence="5">
    <location>
        <position position="308"/>
    </location>
</feature>
<proteinExistence type="inferred from homology"/>
<keyword evidence="5" id="KW-0067">ATP-binding</keyword>
<comment type="similarity">
    <text evidence="1 5">Belongs to the RNA 3'-terminal cyclase family. Type 1 subfamily.</text>
</comment>
<dbReference type="InterPro" id="IPR036553">
    <property type="entry name" value="RPTC_insert"/>
</dbReference>
<evidence type="ECO:0000256" key="6">
    <source>
        <dbReference type="NCBIfam" id="TIGR03399"/>
    </source>
</evidence>
<dbReference type="GO" id="GO:0005524">
    <property type="term" value="F:ATP binding"/>
    <property type="evidence" value="ECO:0007669"/>
    <property type="project" value="UniProtKB-KW"/>
</dbReference>
<evidence type="ECO:0000313" key="9">
    <source>
        <dbReference type="EMBL" id="SDM98326.1"/>
    </source>
</evidence>
<dbReference type="Pfam" id="PF05189">
    <property type="entry name" value="RTC_insert"/>
    <property type="match status" value="1"/>
</dbReference>
<keyword evidence="3 5" id="KW-0436">Ligase</keyword>
<dbReference type="InterPro" id="IPR037136">
    <property type="entry name" value="RNA3'_phos_cyclase_dom_sf"/>
</dbReference>
<dbReference type="Gene3D" id="3.30.360.20">
    <property type="entry name" value="RNA 3'-terminal phosphate cyclase, insert domain"/>
    <property type="match status" value="1"/>
</dbReference>
<sequence length="336" mass="34512">MRTIDGGDGGGQVLRSALSLAAVRGEPVRVERVRGDRPDPGLKHQHLAGLQAIAAVCDATVEGDELGSETVVFDPGEPEPGEHTVEVGTAGAVTLVFETLLPLSAALDGPMSVTATGGTDVAWSPTLDYYERVRLPLARRAGLHAAVEPLRRGFYPEGGGEATLRVAPGEPRALSLTDRGALEGVRVLSVATDDLADADVDERQATAATAAVRAAVDAPVRERAVTSVDAPSTGSSVLVVLDYEQSVAGFTALGEPGRPAEDVGEAAAADALDFHDGPGVVDSHTGDQLVLPLAVGGGRVRLPAATDHVETNVAVAQGFGYDVSLGEREDEARLSG</sequence>
<dbReference type="GO" id="GO:0006396">
    <property type="term" value="P:RNA processing"/>
    <property type="evidence" value="ECO:0007669"/>
    <property type="project" value="UniProtKB-UniRule"/>
</dbReference>
<dbReference type="GO" id="GO:0003963">
    <property type="term" value="F:RNA-3'-phosphate cyclase activity"/>
    <property type="evidence" value="ECO:0007669"/>
    <property type="project" value="UniProtKB-UniRule"/>
</dbReference>
<dbReference type="OrthoDB" id="7994at2157"/>
<dbReference type="InterPro" id="IPR023797">
    <property type="entry name" value="RNA3'_phos_cyclase_dom"/>
</dbReference>
<evidence type="ECO:0000259" key="8">
    <source>
        <dbReference type="Pfam" id="PF05189"/>
    </source>
</evidence>
<name>A0A1G9XPH4_9EURY</name>
<feature type="binding site" evidence="5">
    <location>
        <begin position="284"/>
        <end position="288"/>
    </location>
    <ligand>
        <name>ATP</name>
        <dbReference type="ChEBI" id="CHEBI:30616"/>
    </ligand>
</feature>
<comment type="subcellular location">
    <subcellularLocation>
        <location evidence="5">Cytoplasm</location>
    </subcellularLocation>
</comment>
<feature type="domain" description="RNA 3'-terminal phosphate cyclase insert" evidence="8">
    <location>
        <begin position="177"/>
        <end position="275"/>
    </location>
</feature>
<dbReference type="InterPro" id="IPR000228">
    <property type="entry name" value="RNA3'_term_phos_cyc"/>
</dbReference>
<dbReference type="Pfam" id="PF01137">
    <property type="entry name" value="RTC"/>
    <property type="match status" value="1"/>
</dbReference>
<dbReference type="EMBL" id="FNIA01000011">
    <property type="protein sequence ID" value="SDM98326.1"/>
    <property type="molecule type" value="Genomic_DNA"/>
</dbReference>
<dbReference type="InterPro" id="IPR013791">
    <property type="entry name" value="RNA3'-term_phos_cycl_insert"/>
</dbReference>
<dbReference type="SUPFAM" id="SSF55205">
    <property type="entry name" value="EPT/RTPC-like"/>
    <property type="match status" value="1"/>
</dbReference>
<comment type="caution">
    <text evidence="5">Lacks conserved residue(s) required for the propagation of feature annotation.</text>
</comment>
<dbReference type="Proteomes" id="UP000199370">
    <property type="component" value="Unassembled WGS sequence"/>
</dbReference>
<comment type="catalytic activity">
    <reaction evidence="5">
        <text>a 3'-end 3'-phospho-ribonucleotide-RNA + ATP = a 3'-end 2',3'-cyclophospho-ribonucleotide-RNA + AMP + diphosphate</text>
        <dbReference type="Rhea" id="RHEA:23976"/>
        <dbReference type="Rhea" id="RHEA-COMP:10463"/>
        <dbReference type="Rhea" id="RHEA-COMP:10464"/>
        <dbReference type="ChEBI" id="CHEBI:30616"/>
        <dbReference type="ChEBI" id="CHEBI:33019"/>
        <dbReference type="ChEBI" id="CHEBI:83062"/>
        <dbReference type="ChEBI" id="CHEBI:83064"/>
        <dbReference type="ChEBI" id="CHEBI:456215"/>
        <dbReference type="EC" id="6.5.1.4"/>
    </reaction>
</comment>
<protein>
    <recommendedName>
        <fullName evidence="2 5">RNA 3'-terminal phosphate cyclase</fullName>
        <shortName evidence="5">RNA cyclase</shortName>
        <shortName evidence="5">RNA-3'-phosphate cyclase</shortName>
        <ecNumber evidence="5 6">6.5.1.4</ecNumber>
    </recommendedName>
</protein>
<dbReference type="GO" id="GO:0005737">
    <property type="term" value="C:cytoplasm"/>
    <property type="evidence" value="ECO:0007669"/>
    <property type="project" value="UniProtKB-SubCell"/>
</dbReference>
<organism evidence="9 10">
    <name type="scientific">Haloarchaeobius iranensis</name>
    <dbReference type="NCBI Taxonomy" id="996166"/>
    <lineage>
        <taxon>Archaea</taxon>
        <taxon>Methanobacteriati</taxon>
        <taxon>Methanobacteriota</taxon>
        <taxon>Stenosarchaea group</taxon>
        <taxon>Halobacteria</taxon>
        <taxon>Halobacteriales</taxon>
        <taxon>Halorubellaceae</taxon>
        <taxon>Haloarchaeobius</taxon>
    </lineage>
</organism>
<dbReference type="STRING" id="996166.SAMN05192554_11155"/>
<dbReference type="PIRSF" id="PIRSF005378">
    <property type="entry name" value="RNA3'_term_phos_cycl_euk"/>
    <property type="match status" value="1"/>
</dbReference>
<dbReference type="NCBIfam" id="NF003246">
    <property type="entry name" value="PRK04204.1-2"/>
    <property type="match status" value="1"/>
</dbReference>
<evidence type="ECO:0000313" key="10">
    <source>
        <dbReference type="Proteomes" id="UP000199370"/>
    </source>
</evidence>
<dbReference type="AlphaFoldDB" id="A0A1G9XPH4"/>
<keyword evidence="5" id="KW-0963">Cytoplasm</keyword>
<evidence type="ECO:0000256" key="2">
    <source>
        <dbReference type="ARBA" id="ARBA00021428"/>
    </source>
</evidence>
<evidence type="ECO:0000256" key="1">
    <source>
        <dbReference type="ARBA" id="ARBA00009206"/>
    </source>
</evidence>
<keyword evidence="4 5" id="KW-0547">Nucleotide-binding</keyword>